<evidence type="ECO:0000313" key="1">
    <source>
        <dbReference type="EMBL" id="KAL0267812.1"/>
    </source>
</evidence>
<sequence>MQLLKKVLPEDYQVLLVSKNDSALVFLQAAPKRSSSFVDILEGYHEDYLETTSAACFRMNIPKRKKVPKFLPSESQVG</sequence>
<accession>A0AAW2HDJ1</accession>
<reference evidence="1" key="1">
    <citation type="journal article" date="2024" name="Gigascience">
        <title>Chromosome-level genome of the poultry shaft louse Menopon gallinae provides insight into the host-switching and adaptive evolution of parasitic lice.</title>
        <authorList>
            <person name="Xu Y."/>
            <person name="Ma L."/>
            <person name="Liu S."/>
            <person name="Liang Y."/>
            <person name="Liu Q."/>
            <person name="He Z."/>
            <person name="Tian L."/>
            <person name="Duan Y."/>
            <person name="Cai W."/>
            <person name="Li H."/>
            <person name="Song F."/>
        </authorList>
    </citation>
    <scope>NUCLEOTIDE SEQUENCE</scope>
    <source>
        <strain evidence="1">Cailab_2023a</strain>
    </source>
</reference>
<dbReference type="EMBL" id="JARGDH010000005">
    <property type="protein sequence ID" value="KAL0267812.1"/>
    <property type="molecule type" value="Genomic_DNA"/>
</dbReference>
<name>A0AAW2HDJ1_9NEOP</name>
<comment type="caution">
    <text evidence="1">The sequence shown here is derived from an EMBL/GenBank/DDBJ whole genome shotgun (WGS) entry which is preliminary data.</text>
</comment>
<dbReference type="AlphaFoldDB" id="A0AAW2HDJ1"/>
<organism evidence="1">
    <name type="scientific">Menopon gallinae</name>
    <name type="common">poultry shaft louse</name>
    <dbReference type="NCBI Taxonomy" id="328185"/>
    <lineage>
        <taxon>Eukaryota</taxon>
        <taxon>Metazoa</taxon>
        <taxon>Ecdysozoa</taxon>
        <taxon>Arthropoda</taxon>
        <taxon>Hexapoda</taxon>
        <taxon>Insecta</taxon>
        <taxon>Pterygota</taxon>
        <taxon>Neoptera</taxon>
        <taxon>Paraneoptera</taxon>
        <taxon>Psocodea</taxon>
        <taxon>Troctomorpha</taxon>
        <taxon>Phthiraptera</taxon>
        <taxon>Amblycera</taxon>
        <taxon>Menoponidae</taxon>
        <taxon>Menopon</taxon>
    </lineage>
</organism>
<proteinExistence type="predicted"/>
<protein>
    <submittedName>
        <fullName evidence="1">Uncharacterized protein</fullName>
    </submittedName>
</protein>
<gene>
    <name evidence="1" type="ORF">PYX00_009966</name>
</gene>